<accession>A0ABU5DYR4</accession>
<evidence type="ECO:0000313" key="5">
    <source>
        <dbReference type="EMBL" id="MDY0872074.1"/>
    </source>
</evidence>
<organism evidence="5 6">
    <name type="scientific">Dongia rigui</name>
    <dbReference type="NCBI Taxonomy" id="940149"/>
    <lineage>
        <taxon>Bacteria</taxon>
        <taxon>Pseudomonadati</taxon>
        <taxon>Pseudomonadota</taxon>
        <taxon>Alphaproteobacteria</taxon>
        <taxon>Rhodospirillales</taxon>
        <taxon>Dongiaceae</taxon>
        <taxon>Dongia</taxon>
    </lineage>
</organism>
<dbReference type="Proteomes" id="UP001271769">
    <property type="component" value="Unassembled WGS sequence"/>
</dbReference>
<dbReference type="RefSeq" id="WP_320500493.1">
    <property type="nucleotide sequence ID" value="NZ_JAXCLX010000001.1"/>
</dbReference>
<dbReference type="EMBL" id="JAXCLX010000001">
    <property type="protein sequence ID" value="MDY0872074.1"/>
    <property type="molecule type" value="Genomic_DNA"/>
</dbReference>
<comment type="caution">
    <text evidence="5">The sequence shown here is derived from an EMBL/GenBank/DDBJ whole genome shotgun (WGS) entry which is preliminary data.</text>
</comment>
<proteinExistence type="predicted"/>
<reference evidence="5 6" key="1">
    <citation type="journal article" date="2013" name="Antonie Van Leeuwenhoek">
        <title>Dongia rigui sp. nov., isolated from freshwater of a large wetland in Korea.</title>
        <authorList>
            <person name="Baik K.S."/>
            <person name="Hwang Y.M."/>
            <person name="Choi J.S."/>
            <person name="Kwon J."/>
            <person name="Seong C.N."/>
        </authorList>
    </citation>
    <scope>NUCLEOTIDE SEQUENCE [LARGE SCALE GENOMIC DNA]</scope>
    <source>
        <strain evidence="5 6">04SU4-P</strain>
    </source>
</reference>
<evidence type="ECO:0000256" key="1">
    <source>
        <dbReference type="ARBA" id="ARBA00004370"/>
    </source>
</evidence>
<name>A0ABU5DYR4_9PROT</name>
<keyword evidence="5" id="KW-0282">Flagellum</keyword>
<evidence type="ECO:0000256" key="2">
    <source>
        <dbReference type="ARBA" id="ARBA00023136"/>
    </source>
</evidence>
<keyword evidence="5" id="KW-0969">Cilium</keyword>
<gene>
    <name evidence="5" type="ORF">SMD31_09075</name>
</gene>
<feature type="transmembrane region" description="Helical" evidence="3">
    <location>
        <begin position="21"/>
        <end position="44"/>
    </location>
</feature>
<keyword evidence="2 3" id="KW-0472">Membrane</keyword>
<evidence type="ECO:0000259" key="4">
    <source>
        <dbReference type="Pfam" id="PF13677"/>
    </source>
</evidence>
<evidence type="ECO:0000313" key="6">
    <source>
        <dbReference type="Proteomes" id="UP001271769"/>
    </source>
</evidence>
<feature type="domain" description="Motility protein B-like N-terminal" evidence="4">
    <location>
        <begin position="13"/>
        <end position="54"/>
    </location>
</feature>
<keyword evidence="6" id="KW-1185">Reference proteome</keyword>
<keyword evidence="5" id="KW-0966">Cell projection</keyword>
<dbReference type="InterPro" id="IPR025713">
    <property type="entry name" value="MotB-like_N_dom"/>
</dbReference>
<evidence type="ECO:0000256" key="3">
    <source>
        <dbReference type="SAM" id="Phobius"/>
    </source>
</evidence>
<keyword evidence="3" id="KW-1133">Transmembrane helix</keyword>
<sequence>MSGESFIRVGETKHQEIKQPVWLMSFADFAGCLLASFVLLYSLAQTDREKMQSAFGIAPTDTEIVAEDGAAKESMATKDAQEGRDTDYLANLLATKIEGHEAFDGVIILPQTDSVLLDLPMARLAATGSSDERDKDLVFALAGMLANIPNEAALSADLPQDGAGANWSTGMTLANGLAQRLKDSGAPDTLLARTAISADDAPHVRLIFTRAAGE</sequence>
<keyword evidence="3" id="KW-0812">Transmembrane</keyword>
<dbReference type="Pfam" id="PF13677">
    <property type="entry name" value="MotB_plug"/>
    <property type="match status" value="1"/>
</dbReference>
<protein>
    <submittedName>
        <fullName evidence="5">Flagellar motor protein MotB</fullName>
    </submittedName>
</protein>
<comment type="subcellular location">
    <subcellularLocation>
        <location evidence="1">Membrane</location>
    </subcellularLocation>
</comment>